<dbReference type="Proteomes" id="UP000467132">
    <property type="component" value="Unassembled WGS sequence"/>
</dbReference>
<dbReference type="OrthoDB" id="1707761at2"/>
<accession>A0A845QZB1</accession>
<evidence type="ECO:0000313" key="2">
    <source>
        <dbReference type="EMBL" id="NBI07284.1"/>
    </source>
</evidence>
<sequence length="59" mass="6841">MNKKYVVITDKEFSEPMSRHSAINIVKDYDRKGISSHIVSEEEASRIGSPENFNDPKWE</sequence>
<protein>
    <submittedName>
        <fullName evidence="2">Uncharacterized protein</fullName>
    </submittedName>
</protein>
<evidence type="ECO:0000313" key="3">
    <source>
        <dbReference type="Proteomes" id="UP000467132"/>
    </source>
</evidence>
<gene>
    <name evidence="2" type="ORF">D3Z33_10535</name>
</gene>
<feature type="region of interest" description="Disordered" evidence="1">
    <location>
        <begin position="38"/>
        <end position="59"/>
    </location>
</feature>
<name>A0A845QZB1_9CLOT</name>
<keyword evidence="3" id="KW-1185">Reference proteome</keyword>
<dbReference type="EMBL" id="QXXA01000011">
    <property type="protein sequence ID" value="NBI07284.1"/>
    <property type="molecule type" value="Genomic_DNA"/>
</dbReference>
<dbReference type="RefSeq" id="WP_160197750.1">
    <property type="nucleotide sequence ID" value="NZ_QXXA01000011.1"/>
</dbReference>
<dbReference type="AlphaFoldDB" id="A0A845QZB1"/>
<proteinExistence type="predicted"/>
<organism evidence="2 3">
    <name type="scientific">Senegalia massiliensis</name>
    <dbReference type="NCBI Taxonomy" id="1720316"/>
    <lineage>
        <taxon>Bacteria</taxon>
        <taxon>Bacillati</taxon>
        <taxon>Bacillota</taxon>
        <taxon>Clostridia</taxon>
        <taxon>Eubacteriales</taxon>
        <taxon>Clostridiaceae</taxon>
        <taxon>Senegalia</taxon>
    </lineage>
</organism>
<reference evidence="2 3" key="1">
    <citation type="submission" date="2018-08" db="EMBL/GenBank/DDBJ databases">
        <title>Murine metabolic-syndrome-specific gut microbial biobank.</title>
        <authorList>
            <person name="Liu C."/>
        </authorList>
    </citation>
    <scope>NUCLEOTIDE SEQUENCE [LARGE SCALE GENOMIC DNA]</scope>
    <source>
        <strain evidence="2 3">583</strain>
    </source>
</reference>
<comment type="caution">
    <text evidence="2">The sequence shown here is derived from an EMBL/GenBank/DDBJ whole genome shotgun (WGS) entry which is preliminary data.</text>
</comment>
<evidence type="ECO:0000256" key="1">
    <source>
        <dbReference type="SAM" id="MobiDB-lite"/>
    </source>
</evidence>